<dbReference type="PANTHER" id="PTHR31044">
    <property type="entry name" value="BETA-1,3 GLUCANASE"/>
    <property type="match status" value="1"/>
</dbReference>
<evidence type="ECO:0000256" key="2">
    <source>
        <dbReference type="SAM" id="MobiDB-lite"/>
    </source>
</evidence>
<dbReference type="AlphaFoldDB" id="A0A6G1C702"/>
<evidence type="ECO:0000256" key="1">
    <source>
        <dbReference type="ARBA" id="ARBA00022729"/>
    </source>
</evidence>
<evidence type="ECO:0000259" key="3">
    <source>
        <dbReference type="SMART" id="SM00768"/>
    </source>
</evidence>
<sequence length="270" mass="28553">MAKLESAHDMPELDVTSPLATVPVVNPATNPTVTSTNPTAVPAATQTPPLANPVAAVGGSWCVASPSASSTALQVALDYACGQGSADCSAIQSGGSPNTVSDHASYAFNNSSRSVSYFYYAHWCSTVERQGIIAVSRCSLTPLERSNIAPSLVRRRRRRWRRSVCGGGGAGAVAGMLNWRGWSPYPAKRPRSVISAAQIRAEFEHHKAAVARVNNGSFGCCTASQRLFLDFYFHGLQPGLHRSPRYAEGRFARGDGETRGGGRPCLGTAA</sequence>
<feature type="compositionally biased region" description="Basic and acidic residues" evidence="2">
    <location>
        <begin position="251"/>
        <end position="260"/>
    </location>
</feature>
<dbReference type="EMBL" id="SPHZ02000010">
    <property type="protein sequence ID" value="KAF0895926.1"/>
    <property type="molecule type" value="Genomic_DNA"/>
</dbReference>
<proteinExistence type="predicted"/>
<comment type="caution">
    <text evidence="4">The sequence shown here is derived from an EMBL/GenBank/DDBJ whole genome shotgun (WGS) entry which is preliminary data.</text>
</comment>
<feature type="domain" description="X8" evidence="3">
    <location>
        <begin position="60"/>
        <end position="126"/>
    </location>
</feature>
<name>A0A6G1C702_9ORYZ</name>
<protein>
    <recommendedName>
        <fullName evidence="3">X8 domain-containing protein</fullName>
    </recommendedName>
</protein>
<dbReference type="InterPro" id="IPR012946">
    <property type="entry name" value="X8"/>
</dbReference>
<evidence type="ECO:0000313" key="5">
    <source>
        <dbReference type="Proteomes" id="UP000479710"/>
    </source>
</evidence>
<dbReference type="SMART" id="SM00768">
    <property type="entry name" value="X8"/>
    <property type="match status" value="1"/>
</dbReference>
<dbReference type="Pfam" id="PF07983">
    <property type="entry name" value="X8"/>
    <property type="match status" value="1"/>
</dbReference>
<gene>
    <name evidence="4" type="ORF">E2562_017568</name>
</gene>
<dbReference type="OrthoDB" id="417697at2759"/>
<dbReference type="PANTHER" id="PTHR31044:SF85">
    <property type="entry name" value="OS05G0581900 PROTEIN"/>
    <property type="match status" value="1"/>
</dbReference>
<reference evidence="4 5" key="1">
    <citation type="submission" date="2019-11" db="EMBL/GenBank/DDBJ databases">
        <title>Whole genome sequence of Oryza granulata.</title>
        <authorList>
            <person name="Li W."/>
        </authorList>
    </citation>
    <scope>NUCLEOTIDE SEQUENCE [LARGE SCALE GENOMIC DNA]</scope>
    <source>
        <strain evidence="5">cv. Menghai</strain>
        <tissue evidence="4">Leaf</tissue>
    </source>
</reference>
<dbReference type="InterPro" id="IPR044788">
    <property type="entry name" value="X8_dom_prot"/>
</dbReference>
<evidence type="ECO:0000313" key="4">
    <source>
        <dbReference type="EMBL" id="KAF0895926.1"/>
    </source>
</evidence>
<keyword evidence="1" id="KW-0732">Signal</keyword>
<feature type="region of interest" description="Disordered" evidence="2">
    <location>
        <begin position="251"/>
        <end position="270"/>
    </location>
</feature>
<organism evidence="4 5">
    <name type="scientific">Oryza meyeriana var. granulata</name>
    <dbReference type="NCBI Taxonomy" id="110450"/>
    <lineage>
        <taxon>Eukaryota</taxon>
        <taxon>Viridiplantae</taxon>
        <taxon>Streptophyta</taxon>
        <taxon>Embryophyta</taxon>
        <taxon>Tracheophyta</taxon>
        <taxon>Spermatophyta</taxon>
        <taxon>Magnoliopsida</taxon>
        <taxon>Liliopsida</taxon>
        <taxon>Poales</taxon>
        <taxon>Poaceae</taxon>
        <taxon>BOP clade</taxon>
        <taxon>Oryzoideae</taxon>
        <taxon>Oryzeae</taxon>
        <taxon>Oryzinae</taxon>
        <taxon>Oryza</taxon>
        <taxon>Oryza meyeriana</taxon>
    </lineage>
</organism>
<accession>A0A6G1C702</accession>
<keyword evidence="5" id="KW-1185">Reference proteome</keyword>
<dbReference type="GO" id="GO:0009506">
    <property type="term" value="C:plasmodesma"/>
    <property type="evidence" value="ECO:0007669"/>
    <property type="project" value="UniProtKB-ARBA"/>
</dbReference>
<dbReference type="Proteomes" id="UP000479710">
    <property type="component" value="Unassembled WGS sequence"/>
</dbReference>